<dbReference type="PANTHER" id="PTHR47234">
    <property type="match status" value="1"/>
</dbReference>
<keyword evidence="7 8" id="KW-0998">Cell outer membrane</keyword>
<evidence type="ECO:0000256" key="10">
    <source>
        <dbReference type="SAM" id="Phobius"/>
    </source>
</evidence>
<dbReference type="GO" id="GO:0009279">
    <property type="term" value="C:cell outer membrane"/>
    <property type="evidence" value="ECO:0007669"/>
    <property type="project" value="UniProtKB-SubCell"/>
</dbReference>
<reference evidence="13" key="1">
    <citation type="submission" date="2021-02" db="EMBL/GenBank/DDBJ databases">
        <title>Genome sequence of Rhodospirillales sp. strain TMPK1 isolated from soil.</title>
        <authorList>
            <person name="Nakai R."/>
            <person name="Kusada H."/>
            <person name="Tamaki H."/>
        </authorList>
    </citation>
    <scope>NUCLEOTIDE SEQUENCE</scope>
    <source>
        <strain evidence="13">TMPK1</strain>
    </source>
</reference>
<evidence type="ECO:0000313" key="13">
    <source>
        <dbReference type="EMBL" id="GIL41590.1"/>
    </source>
</evidence>
<evidence type="ECO:0000256" key="3">
    <source>
        <dbReference type="ARBA" id="ARBA00022452"/>
    </source>
</evidence>
<evidence type="ECO:0000256" key="4">
    <source>
        <dbReference type="ARBA" id="ARBA00022692"/>
    </source>
</evidence>
<evidence type="ECO:0000256" key="7">
    <source>
        <dbReference type="ARBA" id="ARBA00023237"/>
    </source>
</evidence>
<keyword evidence="13" id="KW-0675">Receptor</keyword>
<keyword evidence="6 8" id="KW-0472">Membrane</keyword>
<dbReference type="EMBL" id="BOPV01000001">
    <property type="protein sequence ID" value="GIL41590.1"/>
    <property type="molecule type" value="Genomic_DNA"/>
</dbReference>
<dbReference type="InterPro" id="IPR000531">
    <property type="entry name" value="Beta-barrel_TonB"/>
</dbReference>
<dbReference type="Pfam" id="PF00593">
    <property type="entry name" value="TonB_dep_Rec_b-barrel"/>
    <property type="match status" value="1"/>
</dbReference>
<evidence type="ECO:0000256" key="2">
    <source>
        <dbReference type="ARBA" id="ARBA00022448"/>
    </source>
</evidence>
<dbReference type="Proteomes" id="UP000681075">
    <property type="component" value="Unassembled WGS sequence"/>
</dbReference>
<dbReference type="InterPro" id="IPR012910">
    <property type="entry name" value="Plug_dom"/>
</dbReference>
<dbReference type="InterPro" id="IPR037066">
    <property type="entry name" value="Plug_dom_sf"/>
</dbReference>
<evidence type="ECO:0000313" key="14">
    <source>
        <dbReference type="Proteomes" id="UP000681075"/>
    </source>
</evidence>
<dbReference type="AlphaFoldDB" id="A0A8S8XL97"/>
<dbReference type="Gene3D" id="2.40.170.20">
    <property type="entry name" value="TonB-dependent receptor, beta-barrel domain"/>
    <property type="match status" value="1"/>
</dbReference>
<evidence type="ECO:0000259" key="11">
    <source>
        <dbReference type="Pfam" id="PF00593"/>
    </source>
</evidence>
<dbReference type="PROSITE" id="PS52016">
    <property type="entry name" value="TONB_DEPENDENT_REC_3"/>
    <property type="match status" value="1"/>
</dbReference>
<keyword evidence="4 8" id="KW-0812">Transmembrane</keyword>
<evidence type="ECO:0000256" key="8">
    <source>
        <dbReference type="PROSITE-ProRule" id="PRU01360"/>
    </source>
</evidence>
<feature type="domain" description="TonB-dependent receptor-like beta-barrel" evidence="11">
    <location>
        <begin position="379"/>
        <end position="854"/>
    </location>
</feature>
<dbReference type="InterPro" id="IPR036942">
    <property type="entry name" value="Beta-barrel_TonB_sf"/>
</dbReference>
<dbReference type="Gene3D" id="2.170.130.10">
    <property type="entry name" value="TonB-dependent receptor, plug domain"/>
    <property type="match status" value="1"/>
</dbReference>
<dbReference type="InterPro" id="IPR039426">
    <property type="entry name" value="TonB-dep_rcpt-like"/>
</dbReference>
<sequence>MLQEGTRGFARLAAYFHSGVALAALFAAMPALAQTSVTAPETPEEVLVTGSRIRGIAPVGSAVLGLNRDDVVASGAVTSAQLIQQVPQVFNLGVSENSRGQTGGSSNITYGTGINLRGLGPYATLTLLNGHRAVPQGTNGQALDPSVIPTIALQRVEIVADGASAIYGSDAVAGVVNLILRRNVEGVETQVHFGTGDSYWERQLSAIAGHSWTGGHVTLAYENGYHSALSGRDRSYFRGDLTAAGGGDFRVVQCNPGTLTVSGVTYAIPAGGVTQATVGSLVPNTSNKCDNIKDQDLIPEQNHNSLAFTLNQDINDRISVFAEGFAAERTFRFRPALTNATLTVPRANPFFVAPAGSTATTETVAYAFGTQLPQNTSVGYSRAVQAYVGGDVQLFGDWKAGAVFGHGVDTDYSNDYHRINNAAVAAALADTNPATALNPFGGPNNPATLAKLGNTLFGAPGRGVLQTGEVKADGSLFHLPGGNVRLAVGGEWQHYTLYTGSDGGFPGAETSTRFVLGRTVRSGYGEMVVPIFGPENALPGLQKLNIDVAGRIDKYSDVGSTRNPKVGVDWMPLDGLTLRGSYGTSFRAPLLTQLRASSQGLFVQNYSDPTRGGAVIQGVALSGGNLNLVPETATTRSFGAEYQPAFLPRAKIGVSYFSVNYANQITSYLADLTVLNRESQFAGTGIINRNPSAATMAALLAQYPVLGGVIPPTVLLFVDGRQNNLSTTRARGWDFDLSYDLPTTPIGDFRFGFNATYFTSFKTAITSSAALVDQLNTIFNPLKFKARGSVAWTKDNWTATGFVNYQNSYTNNLATPVQRVDANTTVDGHLAYQLDNNSFSWLRGVTIALDVTNLFDKDPPFVNIAQSVNGGGGFDPTVTSPVGRVVALTISKKW</sequence>
<feature type="transmembrane region" description="Helical" evidence="10">
    <location>
        <begin position="12"/>
        <end position="33"/>
    </location>
</feature>
<accession>A0A8S8XL97</accession>
<comment type="similarity">
    <text evidence="8 9">Belongs to the TonB-dependent receptor family.</text>
</comment>
<evidence type="ECO:0000256" key="5">
    <source>
        <dbReference type="ARBA" id="ARBA00023077"/>
    </source>
</evidence>
<gene>
    <name evidence="13" type="ORF">TMPK1_38270</name>
</gene>
<organism evidence="13 14">
    <name type="scientific">Roseiterribacter gracilis</name>
    <dbReference type="NCBI Taxonomy" id="2812848"/>
    <lineage>
        <taxon>Bacteria</taxon>
        <taxon>Pseudomonadati</taxon>
        <taxon>Pseudomonadota</taxon>
        <taxon>Alphaproteobacteria</taxon>
        <taxon>Rhodospirillales</taxon>
        <taxon>Roseiterribacteraceae</taxon>
        <taxon>Roseiterribacter</taxon>
    </lineage>
</organism>
<evidence type="ECO:0000256" key="6">
    <source>
        <dbReference type="ARBA" id="ARBA00023136"/>
    </source>
</evidence>
<keyword evidence="5 9" id="KW-0798">TonB box</keyword>
<evidence type="ECO:0000256" key="1">
    <source>
        <dbReference type="ARBA" id="ARBA00004571"/>
    </source>
</evidence>
<comment type="subcellular location">
    <subcellularLocation>
        <location evidence="1 8">Cell outer membrane</location>
        <topology evidence="1 8">Multi-pass membrane protein</topology>
    </subcellularLocation>
</comment>
<keyword evidence="2 8" id="KW-0813">Transport</keyword>
<keyword evidence="14" id="KW-1185">Reference proteome</keyword>
<protein>
    <submittedName>
        <fullName evidence="13">TonB-dependent receptor</fullName>
    </submittedName>
</protein>
<keyword evidence="3 8" id="KW-1134">Transmembrane beta strand</keyword>
<dbReference type="PANTHER" id="PTHR47234:SF2">
    <property type="entry name" value="TONB-DEPENDENT RECEPTOR"/>
    <property type="match status" value="1"/>
</dbReference>
<dbReference type="SUPFAM" id="SSF56935">
    <property type="entry name" value="Porins"/>
    <property type="match status" value="1"/>
</dbReference>
<evidence type="ECO:0000256" key="9">
    <source>
        <dbReference type="RuleBase" id="RU003357"/>
    </source>
</evidence>
<proteinExistence type="inferred from homology"/>
<evidence type="ECO:0000259" key="12">
    <source>
        <dbReference type="Pfam" id="PF07715"/>
    </source>
</evidence>
<comment type="caution">
    <text evidence="13">The sequence shown here is derived from an EMBL/GenBank/DDBJ whole genome shotgun (WGS) entry which is preliminary data.</text>
</comment>
<name>A0A8S8XL97_9PROT</name>
<dbReference type="RefSeq" id="WP_420245132.1">
    <property type="nucleotide sequence ID" value="NZ_BOPV01000001.1"/>
</dbReference>
<dbReference type="Pfam" id="PF07715">
    <property type="entry name" value="Plug"/>
    <property type="match status" value="1"/>
</dbReference>
<keyword evidence="10" id="KW-1133">Transmembrane helix</keyword>
<feature type="domain" description="TonB-dependent receptor plug" evidence="12">
    <location>
        <begin position="62"/>
        <end position="175"/>
    </location>
</feature>